<sequence length="140" mass="15025">MFSESKKNRGVSTEGAKEQNKISQGTTITGNIEGKGSFRIEGRIEGNLKTSGKVVVGKTGFVNGEIECDSADFEGKFSGKMVVKETLSLKSTAFIEGEVITGNLQVDHGATFNSTCVMKGSVKTLEDDGKRGKRKKERIA</sequence>
<comment type="caution">
    <text evidence="3">The sequence shown here is derived from an EMBL/GenBank/DDBJ whole genome shotgun (WGS) entry which is preliminary data.</text>
</comment>
<evidence type="ECO:0000313" key="4">
    <source>
        <dbReference type="Proteomes" id="UP000719267"/>
    </source>
</evidence>
<dbReference type="EMBL" id="JAHWDF010000001">
    <property type="protein sequence ID" value="MBW2960187.1"/>
    <property type="molecule type" value="Genomic_DNA"/>
</dbReference>
<name>A0ABS6VX41_9FLAO</name>
<reference evidence="3 4" key="1">
    <citation type="submission" date="2021-07" db="EMBL/GenBank/DDBJ databases">
        <title>Mesonia aestuariivivens sp. nov., isolated from a tidal flat.</title>
        <authorList>
            <person name="Kim Y.-O."/>
            <person name="Yoon J.-H."/>
        </authorList>
    </citation>
    <scope>NUCLEOTIDE SEQUENCE [LARGE SCALE GENOMIC DNA]</scope>
    <source>
        <strain evidence="3 4">JHPTF-M18</strain>
    </source>
</reference>
<proteinExistence type="inferred from homology"/>
<evidence type="ECO:0000256" key="1">
    <source>
        <dbReference type="ARBA" id="ARBA00044755"/>
    </source>
</evidence>
<evidence type="ECO:0000256" key="2">
    <source>
        <dbReference type="SAM" id="MobiDB-lite"/>
    </source>
</evidence>
<dbReference type="RefSeq" id="WP_219038480.1">
    <property type="nucleotide sequence ID" value="NZ_JAHWDF010000001.1"/>
</dbReference>
<gene>
    <name evidence="3" type="ORF">KW502_00050</name>
</gene>
<accession>A0ABS6VX41</accession>
<evidence type="ECO:0000313" key="3">
    <source>
        <dbReference type="EMBL" id="MBW2960187.1"/>
    </source>
</evidence>
<feature type="region of interest" description="Disordered" evidence="2">
    <location>
        <begin position="1"/>
        <end position="22"/>
    </location>
</feature>
<keyword evidence="4" id="KW-1185">Reference proteome</keyword>
<comment type="similarity">
    <text evidence="1">Belongs to the bactofilin family.</text>
</comment>
<dbReference type="PANTHER" id="PTHR35024">
    <property type="entry name" value="HYPOTHETICAL CYTOSOLIC PROTEIN"/>
    <property type="match status" value="1"/>
</dbReference>
<protein>
    <submittedName>
        <fullName evidence="3">Polymer-forming cytoskeletal protein</fullName>
    </submittedName>
</protein>
<organism evidence="3 4">
    <name type="scientific">Mesonia aestuariivivens</name>
    <dbReference type="NCBI Taxonomy" id="2796128"/>
    <lineage>
        <taxon>Bacteria</taxon>
        <taxon>Pseudomonadati</taxon>
        <taxon>Bacteroidota</taxon>
        <taxon>Flavobacteriia</taxon>
        <taxon>Flavobacteriales</taxon>
        <taxon>Flavobacteriaceae</taxon>
        <taxon>Mesonia</taxon>
    </lineage>
</organism>
<dbReference type="PANTHER" id="PTHR35024:SF4">
    <property type="entry name" value="POLYMER-FORMING CYTOSKELETAL PROTEIN"/>
    <property type="match status" value="1"/>
</dbReference>
<dbReference type="Pfam" id="PF04519">
    <property type="entry name" value="Bactofilin"/>
    <property type="match status" value="1"/>
</dbReference>
<dbReference type="InterPro" id="IPR007607">
    <property type="entry name" value="BacA/B"/>
</dbReference>
<dbReference type="Proteomes" id="UP000719267">
    <property type="component" value="Unassembled WGS sequence"/>
</dbReference>